<sequence length="65" mass="6978">MWTAAQLTRPDVQRRSSWKCDGLDPAPARTCRPSVPAVSSIRCARPGPAQEFGEGVAGAPWAWGL</sequence>
<dbReference type="HOGENOM" id="CLU_2842511_0_0_0"/>
<reference evidence="1 2" key="1">
    <citation type="journal article" date="2012" name="PLoS ONE">
        <title>Genome sequence and transcriptome analysis of the radioresistant bacterium Deinococcus gobiensis: insights into the extreme environmental adaptations.</title>
        <authorList>
            <person name="Yuan M."/>
            <person name="Chen M."/>
            <person name="Zhang W."/>
            <person name="Lu W."/>
            <person name="Wang J."/>
            <person name="Yang M."/>
            <person name="Zhao P."/>
            <person name="Tang R."/>
            <person name="Li X."/>
            <person name="Hao Y."/>
            <person name="Zhou Z."/>
            <person name="Zhan Y."/>
            <person name="Yu H."/>
            <person name="Teng C."/>
            <person name="Yan Y."/>
            <person name="Ping S."/>
            <person name="Wang Y."/>
            <person name="Lin M."/>
        </authorList>
    </citation>
    <scope>NUCLEOTIDE SEQUENCE [LARGE SCALE GENOMIC DNA]</scope>
    <source>
        <strain evidence="1 2">I-0</strain>
    </source>
</reference>
<proteinExistence type="predicted"/>
<keyword evidence="2" id="KW-1185">Reference proteome</keyword>
<dbReference type="Proteomes" id="UP000007575">
    <property type="component" value="Chromosome"/>
</dbReference>
<evidence type="ECO:0000313" key="2">
    <source>
        <dbReference type="Proteomes" id="UP000007575"/>
    </source>
</evidence>
<dbReference type="AlphaFoldDB" id="H8GSF5"/>
<dbReference type="EMBL" id="CP002191">
    <property type="protein sequence ID" value="AFD25228.1"/>
    <property type="molecule type" value="Genomic_DNA"/>
</dbReference>
<gene>
    <name evidence="1" type="ordered locus">DGo_CA1301</name>
</gene>
<dbReference type="KEGG" id="dgo:DGo_CA1301"/>
<name>H8GSF5_DEIGI</name>
<dbReference type="PATRIC" id="fig|745776.4.peg.1340"/>
<evidence type="ECO:0000313" key="1">
    <source>
        <dbReference type="EMBL" id="AFD25228.1"/>
    </source>
</evidence>
<accession>H8GSF5</accession>
<protein>
    <submittedName>
        <fullName evidence="1">Uncharacterized protein</fullName>
    </submittedName>
</protein>
<organism evidence="1 2">
    <name type="scientific">Deinococcus gobiensis (strain DSM 21396 / JCM 16679 / CGMCC 1.7299 / I-0)</name>
    <dbReference type="NCBI Taxonomy" id="745776"/>
    <lineage>
        <taxon>Bacteria</taxon>
        <taxon>Thermotogati</taxon>
        <taxon>Deinococcota</taxon>
        <taxon>Deinococci</taxon>
        <taxon>Deinococcales</taxon>
        <taxon>Deinococcaceae</taxon>
        <taxon>Deinococcus</taxon>
    </lineage>
</organism>